<sequence length="30" mass="3486">MRGSVRKHLPRHIHRCRHTDTSSDGNLCSQ</sequence>
<reference evidence="2" key="2">
    <citation type="journal article" date="2015" name="Fish Shellfish Immunol.">
        <title>Early steps in the European eel (Anguilla anguilla)-Vibrio vulnificus interaction in the gills: Role of the RtxA13 toxin.</title>
        <authorList>
            <person name="Callol A."/>
            <person name="Pajuelo D."/>
            <person name="Ebbesson L."/>
            <person name="Teles M."/>
            <person name="MacKenzie S."/>
            <person name="Amaro C."/>
        </authorList>
    </citation>
    <scope>NUCLEOTIDE SEQUENCE</scope>
</reference>
<protein>
    <submittedName>
        <fullName evidence="2">Uncharacterized protein</fullName>
    </submittedName>
</protein>
<dbReference type="AlphaFoldDB" id="A0A0E9Q2M6"/>
<feature type="compositionally biased region" description="Basic residues" evidence="1">
    <location>
        <begin position="1"/>
        <end position="17"/>
    </location>
</feature>
<organism evidence="2">
    <name type="scientific">Anguilla anguilla</name>
    <name type="common">European freshwater eel</name>
    <name type="synonym">Muraena anguilla</name>
    <dbReference type="NCBI Taxonomy" id="7936"/>
    <lineage>
        <taxon>Eukaryota</taxon>
        <taxon>Metazoa</taxon>
        <taxon>Chordata</taxon>
        <taxon>Craniata</taxon>
        <taxon>Vertebrata</taxon>
        <taxon>Euteleostomi</taxon>
        <taxon>Actinopterygii</taxon>
        <taxon>Neopterygii</taxon>
        <taxon>Teleostei</taxon>
        <taxon>Anguilliformes</taxon>
        <taxon>Anguillidae</taxon>
        <taxon>Anguilla</taxon>
    </lineage>
</organism>
<evidence type="ECO:0000313" key="2">
    <source>
        <dbReference type="EMBL" id="JAH10353.1"/>
    </source>
</evidence>
<name>A0A0E9Q2M6_ANGAN</name>
<accession>A0A0E9Q2M6</accession>
<dbReference type="EMBL" id="GBXM01098224">
    <property type="protein sequence ID" value="JAH10353.1"/>
    <property type="molecule type" value="Transcribed_RNA"/>
</dbReference>
<evidence type="ECO:0000256" key="1">
    <source>
        <dbReference type="SAM" id="MobiDB-lite"/>
    </source>
</evidence>
<reference evidence="2" key="1">
    <citation type="submission" date="2014-11" db="EMBL/GenBank/DDBJ databases">
        <authorList>
            <person name="Amaro Gonzalez C."/>
        </authorList>
    </citation>
    <scope>NUCLEOTIDE SEQUENCE</scope>
</reference>
<proteinExistence type="predicted"/>
<feature type="region of interest" description="Disordered" evidence="1">
    <location>
        <begin position="1"/>
        <end position="30"/>
    </location>
</feature>